<organism evidence="1 2">
    <name type="scientific">Alloprevotella tannerae ATCC 51259</name>
    <dbReference type="NCBI Taxonomy" id="626522"/>
    <lineage>
        <taxon>Bacteria</taxon>
        <taxon>Pseudomonadati</taxon>
        <taxon>Bacteroidota</taxon>
        <taxon>Bacteroidia</taxon>
        <taxon>Bacteroidales</taxon>
        <taxon>Prevotellaceae</taxon>
        <taxon>Alloprevotella</taxon>
    </lineage>
</organism>
<dbReference type="Proteomes" id="UP000003460">
    <property type="component" value="Unassembled WGS sequence"/>
</dbReference>
<proteinExistence type="predicted"/>
<comment type="caution">
    <text evidence="1">The sequence shown here is derived from an EMBL/GenBank/DDBJ whole genome shotgun (WGS) entry which is preliminary data.</text>
</comment>
<dbReference type="HOGENOM" id="CLU_3294555_0_0_10"/>
<gene>
    <name evidence="1" type="ORF">GCWU000325_00938</name>
</gene>
<evidence type="ECO:0000313" key="1">
    <source>
        <dbReference type="EMBL" id="EEX72475.1"/>
    </source>
</evidence>
<keyword evidence="2" id="KW-1185">Reference proteome</keyword>
<dbReference type="AlphaFoldDB" id="C9LFF6"/>
<protein>
    <submittedName>
        <fullName evidence="1">Uncharacterized protein</fullName>
    </submittedName>
</protein>
<dbReference type="STRING" id="626522.GCWU000325_00938"/>
<name>C9LFF6_9BACT</name>
<accession>C9LFF6</accession>
<dbReference type="EMBL" id="ACIJ02000016">
    <property type="protein sequence ID" value="EEX72475.1"/>
    <property type="molecule type" value="Genomic_DNA"/>
</dbReference>
<sequence length="40" mass="4513">MIATLRCNSNVFKVLWQARRKCLPLQAQGRGALLVQLSTK</sequence>
<evidence type="ECO:0000313" key="2">
    <source>
        <dbReference type="Proteomes" id="UP000003460"/>
    </source>
</evidence>
<reference evidence="1" key="1">
    <citation type="submission" date="2009-09" db="EMBL/GenBank/DDBJ databases">
        <authorList>
            <person name="Weinstock G."/>
            <person name="Sodergren E."/>
            <person name="Clifton S."/>
            <person name="Fulton L."/>
            <person name="Fulton B."/>
            <person name="Courtney L."/>
            <person name="Fronick C."/>
            <person name="Harrison M."/>
            <person name="Strong C."/>
            <person name="Farmer C."/>
            <person name="Delahaunty K."/>
            <person name="Markovic C."/>
            <person name="Hall O."/>
            <person name="Minx P."/>
            <person name="Tomlinson C."/>
            <person name="Mitreva M."/>
            <person name="Nelson J."/>
            <person name="Hou S."/>
            <person name="Wollam A."/>
            <person name="Pepin K.H."/>
            <person name="Johnson M."/>
            <person name="Bhonagiri V."/>
            <person name="Nash W.E."/>
            <person name="Warren W."/>
            <person name="Chinwalla A."/>
            <person name="Mardis E.R."/>
            <person name="Wilson R.K."/>
        </authorList>
    </citation>
    <scope>NUCLEOTIDE SEQUENCE [LARGE SCALE GENOMIC DNA]</scope>
    <source>
        <strain evidence="1">ATCC 51259</strain>
    </source>
</reference>